<proteinExistence type="inferred from homology"/>
<comment type="subcellular location">
    <subcellularLocation>
        <location evidence="1">Cell membrane</location>
        <topology evidence="1">Multi-pass membrane protein</topology>
    </subcellularLocation>
</comment>
<accession>A0A7X1DQU8</accession>
<dbReference type="GO" id="GO:0004713">
    <property type="term" value="F:protein tyrosine kinase activity"/>
    <property type="evidence" value="ECO:0007669"/>
    <property type="project" value="TreeGrafter"/>
</dbReference>
<name>A0A7X1DQU8_9LIST</name>
<sequence length="223" mass="24885">MNQIVDIRQVLDILKSKFYIIIICISLCVVIIDGATYMLVKPTYKASTEVLIEQSQGNENQRVQDDQTSTQLLNTYLVIIKSASITESVSQNLTFEMTPKQVSNSLTVENASGSKIISIIAKADSPKKATEIVNKTTEELKTKAPTILKNSSVVVLEKAKHENNLTPVSPNFKTTTFLGFFAGIFTGVFMIYLTQLLNARIRRKEDIEELSQYPFLGKVSQVK</sequence>
<evidence type="ECO:0000313" key="10">
    <source>
        <dbReference type="Proteomes" id="UP000546244"/>
    </source>
</evidence>
<feature type="transmembrane region" description="Helical" evidence="7">
    <location>
        <begin position="175"/>
        <end position="194"/>
    </location>
</feature>
<comment type="caution">
    <text evidence="9">The sequence shown here is derived from an EMBL/GenBank/DDBJ whole genome shotgun (WGS) entry which is preliminary data.</text>
</comment>
<keyword evidence="6 7" id="KW-0472">Membrane</keyword>
<protein>
    <recommendedName>
        <fullName evidence="8">Polysaccharide chain length determinant N-terminal domain-containing protein</fullName>
    </recommendedName>
</protein>
<dbReference type="AlphaFoldDB" id="A0A7X1DQU8"/>
<feature type="domain" description="Polysaccharide chain length determinant N-terminal" evidence="8">
    <location>
        <begin position="5"/>
        <end position="93"/>
    </location>
</feature>
<reference evidence="9 10" key="1">
    <citation type="submission" date="2020-03" db="EMBL/GenBank/DDBJ databases">
        <title>Soil Listeria distribution.</title>
        <authorList>
            <person name="Liao J."/>
            <person name="Wiedmann M."/>
        </authorList>
    </citation>
    <scope>NUCLEOTIDE SEQUENCE [LARGE SCALE GENOMIC DNA]</scope>
    <source>
        <strain evidence="9 10">FSL L7-1850</strain>
    </source>
</reference>
<dbReference type="InterPro" id="IPR003856">
    <property type="entry name" value="LPS_length_determ_N"/>
</dbReference>
<evidence type="ECO:0000256" key="5">
    <source>
        <dbReference type="ARBA" id="ARBA00022989"/>
    </source>
</evidence>
<evidence type="ECO:0000256" key="4">
    <source>
        <dbReference type="ARBA" id="ARBA00022692"/>
    </source>
</evidence>
<gene>
    <name evidence="9" type="ORF">HBP98_07250</name>
</gene>
<evidence type="ECO:0000313" key="9">
    <source>
        <dbReference type="EMBL" id="MBC2371787.1"/>
    </source>
</evidence>
<dbReference type="Proteomes" id="UP000546244">
    <property type="component" value="Unassembled WGS sequence"/>
</dbReference>
<evidence type="ECO:0000256" key="2">
    <source>
        <dbReference type="ARBA" id="ARBA00006683"/>
    </source>
</evidence>
<dbReference type="InterPro" id="IPR050445">
    <property type="entry name" value="Bact_polysacc_biosynth/exp"/>
</dbReference>
<evidence type="ECO:0000256" key="7">
    <source>
        <dbReference type="SAM" id="Phobius"/>
    </source>
</evidence>
<keyword evidence="4 7" id="KW-0812">Transmembrane</keyword>
<dbReference type="GO" id="GO:0005886">
    <property type="term" value="C:plasma membrane"/>
    <property type="evidence" value="ECO:0007669"/>
    <property type="project" value="UniProtKB-SubCell"/>
</dbReference>
<dbReference type="RefSeq" id="WP_185618597.1">
    <property type="nucleotide sequence ID" value="NZ_JAARMV010000002.1"/>
</dbReference>
<dbReference type="EMBL" id="JAARMV010000002">
    <property type="protein sequence ID" value="MBC2371787.1"/>
    <property type="molecule type" value="Genomic_DNA"/>
</dbReference>
<evidence type="ECO:0000259" key="8">
    <source>
        <dbReference type="Pfam" id="PF02706"/>
    </source>
</evidence>
<keyword evidence="3" id="KW-1003">Cell membrane</keyword>
<keyword evidence="5 7" id="KW-1133">Transmembrane helix</keyword>
<organism evidence="9 10">
    <name type="scientific">Listeria booriae</name>
    <dbReference type="NCBI Taxonomy" id="1552123"/>
    <lineage>
        <taxon>Bacteria</taxon>
        <taxon>Bacillati</taxon>
        <taxon>Bacillota</taxon>
        <taxon>Bacilli</taxon>
        <taxon>Bacillales</taxon>
        <taxon>Listeriaceae</taxon>
        <taxon>Listeria</taxon>
    </lineage>
</organism>
<evidence type="ECO:0000256" key="1">
    <source>
        <dbReference type="ARBA" id="ARBA00004651"/>
    </source>
</evidence>
<comment type="similarity">
    <text evidence="2">Belongs to the CpsC/CapA family.</text>
</comment>
<evidence type="ECO:0000256" key="6">
    <source>
        <dbReference type="ARBA" id="ARBA00023136"/>
    </source>
</evidence>
<evidence type="ECO:0000256" key="3">
    <source>
        <dbReference type="ARBA" id="ARBA00022475"/>
    </source>
</evidence>
<dbReference type="PANTHER" id="PTHR32309:SF13">
    <property type="entry name" value="FERRIC ENTEROBACTIN TRANSPORT PROTEIN FEPE"/>
    <property type="match status" value="1"/>
</dbReference>
<dbReference type="Pfam" id="PF02706">
    <property type="entry name" value="Wzz"/>
    <property type="match status" value="1"/>
</dbReference>
<feature type="transmembrane region" description="Helical" evidence="7">
    <location>
        <begin position="18"/>
        <end position="40"/>
    </location>
</feature>
<dbReference type="PANTHER" id="PTHR32309">
    <property type="entry name" value="TYROSINE-PROTEIN KINASE"/>
    <property type="match status" value="1"/>
</dbReference>